<sequence length="146" mass="14927">MLTAWEGAKGALYFDGRGGNDVIVGSAGLDRIVGGVGDDVLRGGRGSDWIDGGRGNDMITAGGGALDHVLGGAGADVFLFATDTNDGHRDRTVIGDFKTGIDAIDLGEAEVVSQKSLLGSLVLTLDGDGDQIVLTGVARYDDSLFL</sequence>
<dbReference type="PANTHER" id="PTHR38340:SF1">
    <property type="entry name" value="S-LAYER PROTEIN"/>
    <property type="match status" value="1"/>
</dbReference>
<dbReference type="SUPFAM" id="SSF51120">
    <property type="entry name" value="beta-Roll"/>
    <property type="match status" value="1"/>
</dbReference>
<accession>A0A844AGF3</accession>
<evidence type="ECO:0000313" key="3">
    <source>
        <dbReference type="EMBL" id="MQX12043.1"/>
    </source>
</evidence>
<dbReference type="PANTHER" id="PTHR38340">
    <property type="entry name" value="S-LAYER PROTEIN"/>
    <property type="match status" value="1"/>
</dbReference>
<dbReference type="InterPro" id="IPR018511">
    <property type="entry name" value="Hemolysin-typ_Ca-bd_CS"/>
</dbReference>
<dbReference type="InterPro" id="IPR011049">
    <property type="entry name" value="Serralysin-like_metalloprot_C"/>
</dbReference>
<dbReference type="AlphaFoldDB" id="A0A844AGF3"/>
<dbReference type="InterPro" id="IPR050557">
    <property type="entry name" value="RTX_toxin/Mannuronan_C5-epim"/>
</dbReference>
<comment type="caution">
    <text evidence="3">The sequence shown here is derived from an EMBL/GenBank/DDBJ whole genome shotgun (WGS) entry which is preliminary data.</text>
</comment>
<evidence type="ECO:0000313" key="4">
    <source>
        <dbReference type="Proteomes" id="UP000466694"/>
    </source>
</evidence>
<protein>
    <submittedName>
        <fullName evidence="3">Uncharacterized protein</fullName>
    </submittedName>
</protein>
<organism evidence="3 4">
    <name type="scientific">Rhizobium fredii</name>
    <name type="common">Sinorhizobium fredii</name>
    <dbReference type="NCBI Taxonomy" id="380"/>
    <lineage>
        <taxon>Bacteria</taxon>
        <taxon>Pseudomonadati</taxon>
        <taxon>Pseudomonadota</taxon>
        <taxon>Alphaproteobacteria</taxon>
        <taxon>Hyphomicrobiales</taxon>
        <taxon>Rhizobiaceae</taxon>
        <taxon>Sinorhizobium/Ensifer group</taxon>
        <taxon>Sinorhizobium</taxon>
    </lineage>
</organism>
<dbReference type="Gene3D" id="2.150.10.10">
    <property type="entry name" value="Serralysin-like metalloprotease, C-terminal"/>
    <property type="match status" value="1"/>
</dbReference>
<dbReference type="GO" id="GO:0005615">
    <property type="term" value="C:extracellular space"/>
    <property type="evidence" value="ECO:0007669"/>
    <property type="project" value="InterPro"/>
</dbReference>
<gene>
    <name evidence="3" type="ORF">GHK48_28320</name>
</gene>
<dbReference type="InterPro" id="IPR001343">
    <property type="entry name" value="Hemolysn_Ca-bd"/>
</dbReference>
<keyword evidence="2" id="KW-0964">Secreted</keyword>
<reference evidence="3 4" key="1">
    <citation type="journal article" date="2013" name="Genome Biol.">
        <title>Comparative genomics of the core and accessory genomes of 48 Sinorhizobium strains comprising five genospecies.</title>
        <authorList>
            <person name="Sugawara M."/>
            <person name="Epstein B."/>
            <person name="Badgley B.D."/>
            <person name="Unno T."/>
            <person name="Xu L."/>
            <person name="Reese J."/>
            <person name="Gyaneshwar P."/>
            <person name="Denny R."/>
            <person name="Mudge J."/>
            <person name="Bharti A.K."/>
            <person name="Farmer A.D."/>
            <person name="May G.D."/>
            <person name="Woodward J.E."/>
            <person name="Medigue C."/>
            <person name="Vallenet D."/>
            <person name="Lajus A."/>
            <person name="Rouy Z."/>
            <person name="Martinez-Vaz B."/>
            <person name="Tiffin P."/>
            <person name="Young N.D."/>
            <person name="Sadowsky M.J."/>
        </authorList>
    </citation>
    <scope>NUCLEOTIDE SEQUENCE [LARGE SCALE GENOMIC DNA]</scope>
    <source>
        <strain evidence="3 4">USDA205</strain>
    </source>
</reference>
<proteinExistence type="predicted"/>
<dbReference type="GO" id="GO:0005509">
    <property type="term" value="F:calcium ion binding"/>
    <property type="evidence" value="ECO:0007669"/>
    <property type="project" value="InterPro"/>
</dbReference>
<dbReference type="Pfam" id="PF00353">
    <property type="entry name" value="HemolysinCabind"/>
    <property type="match status" value="1"/>
</dbReference>
<comment type="subcellular location">
    <subcellularLocation>
        <location evidence="1">Secreted</location>
    </subcellularLocation>
</comment>
<evidence type="ECO:0000256" key="1">
    <source>
        <dbReference type="ARBA" id="ARBA00004613"/>
    </source>
</evidence>
<dbReference type="Proteomes" id="UP000466694">
    <property type="component" value="Unassembled WGS sequence"/>
</dbReference>
<dbReference type="PRINTS" id="PR00313">
    <property type="entry name" value="CABNDNGRPT"/>
</dbReference>
<dbReference type="PROSITE" id="PS00330">
    <property type="entry name" value="HEMOLYSIN_CALCIUM"/>
    <property type="match status" value="3"/>
</dbReference>
<name>A0A844AGF3_RHIFR</name>
<dbReference type="EMBL" id="WISZ01000208">
    <property type="protein sequence ID" value="MQX12043.1"/>
    <property type="molecule type" value="Genomic_DNA"/>
</dbReference>
<evidence type="ECO:0000256" key="2">
    <source>
        <dbReference type="ARBA" id="ARBA00022525"/>
    </source>
</evidence>